<dbReference type="AlphaFoldDB" id="A0A6H9V3X5"/>
<keyword evidence="2" id="KW-1185">Reference proteome</keyword>
<protein>
    <submittedName>
        <fullName evidence="1">HEXXH motif domain-containing protein</fullName>
    </submittedName>
</protein>
<dbReference type="NCBIfam" id="TIGR04267">
    <property type="entry name" value="mod_HExxH"/>
    <property type="match status" value="1"/>
</dbReference>
<dbReference type="Proteomes" id="UP000442707">
    <property type="component" value="Unassembled WGS sequence"/>
</dbReference>
<dbReference type="EMBL" id="VZRB01000007">
    <property type="protein sequence ID" value="KAB1147329.1"/>
    <property type="molecule type" value="Genomic_DNA"/>
</dbReference>
<organism evidence="1 2">
    <name type="scientific">Streptomyces luteolifulvus</name>
    <dbReference type="NCBI Taxonomy" id="2615112"/>
    <lineage>
        <taxon>Bacteria</taxon>
        <taxon>Bacillati</taxon>
        <taxon>Actinomycetota</taxon>
        <taxon>Actinomycetes</taxon>
        <taxon>Kitasatosporales</taxon>
        <taxon>Streptomycetaceae</taxon>
        <taxon>Streptomyces</taxon>
    </lineage>
</organism>
<sequence length="599" mass="64312">MRAEHSLPRHSLPHDSLAELARGEGGPAAVEHILGAERSRRLLLLRILDDATPLGPAWDLLSEAQRRSPSVVDDVLMYPQTGMWLAGTLRRLRAATPSDEPPLWVDIGHVSALAAAAALRAGLDFTIEVPVRHGRVPLPTLGCATVPATGPWTTATVRAESGRAAVETADATVAVPLPPGSSGPGWHAVRRVTVGPAERELDVVLDDVDPYRTYPQPTEPRPLSDEAAAQWRRVLERAWTVLLREQPATAEAIRRGVFSLSPTPARERFRPRSVTTGDAFGGIEVSEPDDAVQLAVTLVHEFQHTKLGGLLHLTPLVAHGPESGAERWYAPWRDDPRPIRGLLQGIYAFVGITRFWHDHRAGAGAQDAMAHFEFALWRAHVRAATDQVHGNPLFTPLGSALLDTLRDRCARWLEEPVPEEPFALARMCAADHAARWRAHHLRPAAPAVEETVRAWLDGASAPPASLAAEPDVVPDPSARWLDSLAMLVRHRLGGDDPEKAASHVTGALPGDALLAAGDATAAGHAYLAQLAADPDRAGAWAGLGQALQSTGTHPTAAHLLGHHPERARTVHTALSRAMTTPPHPLALATWLGSTEPEGA</sequence>
<name>A0A6H9V3X5_9ACTN</name>
<evidence type="ECO:0000313" key="2">
    <source>
        <dbReference type="Proteomes" id="UP000442707"/>
    </source>
</evidence>
<dbReference type="RefSeq" id="WP_150948015.1">
    <property type="nucleotide sequence ID" value="NZ_VZRB01000007.1"/>
</dbReference>
<proteinExistence type="predicted"/>
<accession>A0A6H9V3X5</accession>
<dbReference type="InterPro" id="IPR026337">
    <property type="entry name" value="AKG_HExxH"/>
</dbReference>
<reference evidence="1 2" key="1">
    <citation type="submission" date="2019-09" db="EMBL/GenBank/DDBJ databases">
        <title>Screening of Novel Bioactive Compounds from Soil-Associated.</title>
        <authorList>
            <person name="Zhao S."/>
        </authorList>
    </citation>
    <scope>NUCLEOTIDE SEQUENCE [LARGE SCALE GENOMIC DNA]</scope>
    <source>
        <strain evidence="1 2">HIT-DPA4</strain>
    </source>
</reference>
<gene>
    <name evidence="1" type="ORF">F7R91_13600</name>
</gene>
<evidence type="ECO:0000313" key="1">
    <source>
        <dbReference type="EMBL" id="KAB1147329.1"/>
    </source>
</evidence>
<comment type="caution">
    <text evidence="1">The sequence shown here is derived from an EMBL/GenBank/DDBJ whole genome shotgun (WGS) entry which is preliminary data.</text>
</comment>